<dbReference type="Gene3D" id="1.10.287.130">
    <property type="match status" value="1"/>
</dbReference>
<feature type="domain" description="Histidine kinase" evidence="4">
    <location>
        <begin position="548"/>
        <end position="831"/>
    </location>
</feature>
<protein>
    <submittedName>
        <fullName evidence="6">Uncharacterized protein</fullName>
    </submittedName>
</protein>
<feature type="compositionally biased region" description="Basic and acidic residues" evidence="3">
    <location>
        <begin position="1131"/>
        <end position="1142"/>
    </location>
</feature>
<evidence type="ECO:0000259" key="4">
    <source>
        <dbReference type="PROSITE" id="PS50109"/>
    </source>
</evidence>
<dbReference type="InterPro" id="IPR003018">
    <property type="entry name" value="GAF"/>
</dbReference>
<evidence type="ECO:0000313" key="6">
    <source>
        <dbReference type="EMBL" id="KAL0261730.1"/>
    </source>
</evidence>
<dbReference type="Pfam" id="PF01590">
    <property type="entry name" value="GAF"/>
    <property type="match status" value="1"/>
</dbReference>
<dbReference type="InterPro" id="IPR001789">
    <property type="entry name" value="Sig_transdc_resp-reg_receiver"/>
</dbReference>
<dbReference type="InterPro" id="IPR004358">
    <property type="entry name" value="Sig_transdc_His_kin-like_C"/>
</dbReference>
<dbReference type="SUPFAM" id="SSF47384">
    <property type="entry name" value="Homodimeric domain of signal transducing histidine kinase"/>
    <property type="match status" value="1"/>
</dbReference>
<dbReference type="Gene3D" id="3.30.565.10">
    <property type="entry name" value="Histidine kinase-like ATPase, C-terminal domain"/>
    <property type="match status" value="1"/>
</dbReference>
<name>A0ABR3CM76_9PEZI</name>
<evidence type="ECO:0000256" key="2">
    <source>
        <dbReference type="PROSITE-ProRule" id="PRU00169"/>
    </source>
</evidence>
<feature type="region of interest" description="Disordered" evidence="3">
    <location>
        <begin position="1209"/>
        <end position="1228"/>
    </location>
</feature>
<dbReference type="EMBL" id="JAJVCZ030000003">
    <property type="protein sequence ID" value="KAL0261730.1"/>
    <property type="molecule type" value="Genomic_DNA"/>
</dbReference>
<evidence type="ECO:0000256" key="3">
    <source>
        <dbReference type="SAM" id="MobiDB-lite"/>
    </source>
</evidence>
<feature type="modified residue" description="4-aspartylphosphate" evidence="2">
    <location>
        <position position="1110"/>
    </location>
</feature>
<dbReference type="PROSITE" id="PS50109">
    <property type="entry name" value="HIS_KIN"/>
    <property type="match status" value="1"/>
</dbReference>
<dbReference type="InterPro" id="IPR005467">
    <property type="entry name" value="His_kinase_dom"/>
</dbReference>
<dbReference type="SMART" id="SM00448">
    <property type="entry name" value="REC"/>
    <property type="match status" value="1"/>
</dbReference>
<dbReference type="PRINTS" id="PR00344">
    <property type="entry name" value="BCTRLSENSOR"/>
</dbReference>
<dbReference type="InterPro" id="IPR003661">
    <property type="entry name" value="HisK_dim/P_dom"/>
</dbReference>
<evidence type="ECO:0000259" key="5">
    <source>
        <dbReference type="PROSITE" id="PS50110"/>
    </source>
</evidence>
<dbReference type="SUPFAM" id="SSF55874">
    <property type="entry name" value="ATPase domain of HSP90 chaperone/DNA topoisomerase II/histidine kinase"/>
    <property type="match status" value="1"/>
</dbReference>
<organism evidence="6 7">
    <name type="scientific">Diplodia seriata</name>
    <dbReference type="NCBI Taxonomy" id="420778"/>
    <lineage>
        <taxon>Eukaryota</taxon>
        <taxon>Fungi</taxon>
        <taxon>Dikarya</taxon>
        <taxon>Ascomycota</taxon>
        <taxon>Pezizomycotina</taxon>
        <taxon>Dothideomycetes</taxon>
        <taxon>Dothideomycetes incertae sedis</taxon>
        <taxon>Botryosphaeriales</taxon>
        <taxon>Botryosphaeriaceae</taxon>
        <taxon>Diplodia</taxon>
    </lineage>
</organism>
<feature type="region of interest" description="Disordered" evidence="3">
    <location>
        <begin position="388"/>
        <end position="411"/>
    </location>
</feature>
<evidence type="ECO:0000313" key="7">
    <source>
        <dbReference type="Proteomes" id="UP001430584"/>
    </source>
</evidence>
<feature type="compositionally biased region" description="Polar residues" evidence="3">
    <location>
        <begin position="987"/>
        <end position="1002"/>
    </location>
</feature>
<dbReference type="InterPro" id="IPR011006">
    <property type="entry name" value="CheY-like_superfamily"/>
</dbReference>
<dbReference type="InterPro" id="IPR050956">
    <property type="entry name" value="2C_system_His_kinase"/>
</dbReference>
<keyword evidence="7" id="KW-1185">Reference proteome</keyword>
<feature type="domain" description="Response regulatory" evidence="5">
    <location>
        <begin position="1058"/>
        <end position="1208"/>
    </location>
</feature>
<dbReference type="Gene3D" id="3.40.50.2300">
    <property type="match status" value="1"/>
</dbReference>
<feature type="compositionally biased region" description="Pro residues" evidence="3">
    <location>
        <begin position="1023"/>
        <end position="1038"/>
    </location>
</feature>
<feature type="compositionally biased region" description="Polar residues" evidence="3">
    <location>
        <begin position="391"/>
        <end position="408"/>
    </location>
</feature>
<reference evidence="6 7" key="1">
    <citation type="submission" date="2024-02" db="EMBL/GenBank/DDBJ databases">
        <title>De novo assembly and annotation of 12 fungi associated with fruit tree decline syndrome in Ontario, Canada.</title>
        <authorList>
            <person name="Sulman M."/>
            <person name="Ellouze W."/>
            <person name="Ilyukhin E."/>
        </authorList>
    </citation>
    <scope>NUCLEOTIDE SEQUENCE [LARGE SCALE GENOMIC DNA]</scope>
    <source>
        <strain evidence="6 7">FDS-637</strain>
    </source>
</reference>
<dbReference type="PROSITE" id="PS50110">
    <property type="entry name" value="RESPONSE_REGULATORY"/>
    <property type="match status" value="1"/>
</dbReference>
<feature type="region of interest" description="Disordered" evidence="3">
    <location>
        <begin position="979"/>
        <end position="1049"/>
    </location>
</feature>
<dbReference type="CDD" id="cd00082">
    <property type="entry name" value="HisKA"/>
    <property type="match status" value="1"/>
</dbReference>
<dbReference type="CDD" id="cd17546">
    <property type="entry name" value="REC_hyHK_CKI1_RcsC-like"/>
    <property type="match status" value="1"/>
</dbReference>
<dbReference type="InterPro" id="IPR003594">
    <property type="entry name" value="HATPase_dom"/>
</dbReference>
<dbReference type="PANTHER" id="PTHR43719">
    <property type="entry name" value="TWO-COMPONENT HISTIDINE KINASE"/>
    <property type="match status" value="1"/>
</dbReference>
<dbReference type="SMART" id="SM00388">
    <property type="entry name" value="HisKA"/>
    <property type="match status" value="1"/>
</dbReference>
<dbReference type="Pfam" id="PF02518">
    <property type="entry name" value="HATPase_c"/>
    <property type="match status" value="1"/>
</dbReference>
<dbReference type="SMART" id="SM00387">
    <property type="entry name" value="HATPase_c"/>
    <property type="match status" value="1"/>
</dbReference>
<sequence length="1228" mass="133600">MPSSRSNKASPRQPPSLDAERARVKKLASYFGSLGIVPEDSSATPACDPVSSSPAVARDATLTALAQLGPLRLQCDRAFVSLTDRSHQYIIAEATRSLSYFDLARHSNDPLYLGVAALDAAWSPDTIHVFTDPAGRSDICTPNVQADRSRYRMCDFRADPHYASRSYVAAWPYARAYLEVPLRTSTGEVIGSYCVVDNRIRDDWADDFAVHILAEIAQTIMDHIELVKMQEQHHRLERLLNKLCVYVEENTSMQAFETNHNGDQSSSASTPRDSPEPSPMSGPVTSRNDSRDNSASNSDDSLETQLTTPSPSPRLNPFESSDFAPERPTHMLSQNSSSSSDRPPPAERSRDIPATFSRAANLIQEATDIEGIVFLDASPNGFGTRLDAKSGNASNNLTTAHSPMSATEDSPRVKMCETLGKSVSSDSNSSEGSLSIPEPLLQRLLQTHRRGTSFFADALDALDEQEGSDAKSLFQIFSSARSILFMPLWDYQKEVWYAAAIGWSTKANRIFASEDLVYISAFGNSIMNEVSRIEAMSVSHAKSNFISSISHELRSPLHGILASTELLKQTDLDPERMALADMVEVCGVTLLETMDHLLDFAKINHLYRKGRRTSSDGLGGSRGGSRNRKDYLNLCKTTDLGLLVQEVVEGAYLGHSAQAGAQFDAGSTPLDNEDSPTSKLDSVRPHKSKPVLLTMSIEKRNDWRLHTEPGAWRRIVLNLVGNALKYTDRGSVEVSLKCVGAENGPKSTSTEDGSEKRYMCLSVKDTGRGISEEYLKYRLFTPYAQEDPLVSGTGLGLSIVHHLVTHFNGMVDIHSEVGVGTCVMVMIPIPNDADGNTSKSECAPDPSEEATETLHGKSVLALAGDRSSRPDTEGKKLLSNALDTAQSWWDMKISQSDAEDANKAADFCMLHAAQLEAAHENGALKDVTGAIIVICTRQPTQKQLLIAGIYNATFLQQPFGPKKMKHSFNAALSRYHQDSLPPDQFQRRTSWIGTQSRPSNRDSGAGALAIGAPVTATSTQPSSPCPSSPEPASPPPQPTASAIQTPVAGDDCTDRPLHLLLVEDNDINLKILTTYARRLGCTFATATNGHEAVEVFKSATHPPFDVVLMDVSMPVMNGFEATRAIRAWEREQRGVGGGRREANGNGGDVGGGPKGRGRGRKRMGVRILALTGLGAAESQREAFSSGMDEFLMKPVPLKRLKGVLFGDDGRGRAEEVKEKEEKLQAMKG</sequence>
<accession>A0ABR3CM76</accession>
<dbReference type="Pfam" id="PF00072">
    <property type="entry name" value="Response_reg"/>
    <property type="match status" value="1"/>
</dbReference>
<feature type="region of interest" description="Disordered" evidence="3">
    <location>
        <begin position="664"/>
        <end position="685"/>
    </location>
</feature>
<evidence type="ECO:0000256" key="1">
    <source>
        <dbReference type="ARBA" id="ARBA00022553"/>
    </source>
</evidence>
<proteinExistence type="predicted"/>
<comment type="caution">
    <text evidence="6">The sequence shown here is derived from an EMBL/GenBank/DDBJ whole genome shotgun (WGS) entry which is preliminary data.</text>
</comment>
<gene>
    <name evidence="6" type="ORF">SLS55_003160</name>
</gene>
<dbReference type="Pfam" id="PF00512">
    <property type="entry name" value="HisKA"/>
    <property type="match status" value="1"/>
</dbReference>
<feature type="compositionally biased region" description="Polar residues" evidence="3">
    <location>
        <begin position="256"/>
        <end position="272"/>
    </location>
</feature>
<feature type="compositionally biased region" description="Gly residues" evidence="3">
    <location>
        <begin position="1144"/>
        <end position="1154"/>
    </location>
</feature>
<feature type="region of interest" description="Disordered" evidence="3">
    <location>
        <begin position="1131"/>
        <end position="1161"/>
    </location>
</feature>
<dbReference type="SUPFAM" id="SSF52172">
    <property type="entry name" value="CheY-like"/>
    <property type="match status" value="1"/>
</dbReference>
<dbReference type="SUPFAM" id="SSF55781">
    <property type="entry name" value="GAF domain-like"/>
    <property type="match status" value="1"/>
</dbReference>
<dbReference type="Proteomes" id="UP001430584">
    <property type="component" value="Unassembled WGS sequence"/>
</dbReference>
<dbReference type="InterPro" id="IPR036890">
    <property type="entry name" value="HATPase_C_sf"/>
</dbReference>
<dbReference type="GeneID" id="92007245"/>
<dbReference type="PANTHER" id="PTHR43719:SF28">
    <property type="entry name" value="PEROXIDE STRESS-ACTIVATED HISTIDINE KINASE MAK1-RELATED"/>
    <property type="match status" value="1"/>
</dbReference>
<feature type="region of interest" description="Disordered" evidence="3">
    <location>
        <begin position="833"/>
        <end position="854"/>
    </location>
</feature>
<dbReference type="InterPro" id="IPR036097">
    <property type="entry name" value="HisK_dim/P_sf"/>
</dbReference>
<keyword evidence="1 2" id="KW-0597">Phosphoprotein</keyword>
<feature type="region of interest" description="Disordered" evidence="3">
    <location>
        <begin position="256"/>
        <end position="350"/>
    </location>
</feature>
<dbReference type="RefSeq" id="XP_066634759.1">
    <property type="nucleotide sequence ID" value="XM_066774640.1"/>
</dbReference>